<dbReference type="EMBL" id="FTNE01000012">
    <property type="protein sequence ID" value="SIQ94334.1"/>
    <property type="molecule type" value="Genomic_DNA"/>
</dbReference>
<proteinExistence type="predicted"/>
<dbReference type="Proteomes" id="UP000186308">
    <property type="component" value="Unassembled WGS sequence"/>
</dbReference>
<dbReference type="PIRSF" id="PIRSF032162">
    <property type="entry name" value="UCP032162_imp"/>
    <property type="match status" value="1"/>
</dbReference>
<dbReference type="RefSeq" id="WP_051657410.1">
    <property type="nucleotide sequence ID" value="NZ_FTNE01000012.1"/>
</dbReference>
<dbReference type="InterPro" id="IPR016990">
    <property type="entry name" value="UCP032162_TM"/>
</dbReference>
<dbReference type="OrthoDB" id="9808190at2"/>
<gene>
    <name evidence="2" type="ORF">SAMN05421828_11244</name>
</gene>
<sequence length="172" mass="18691">MSDTIAADLGPPPIFEAILTPHRSMDRRGMYVVFGVMAAGSFLVTSLMYFLGAFPVIGFNGAELVLAIVLYSMNMRGARASEVILLTEAGLTITRTTPRGRRTQVSMAPGWLRVQLEENAGSNPILSIANREGRHIVGMALGEAERRDLAAALGDAFARLRSPRFDNPQTRN</sequence>
<accession>A0A8G2CL62</accession>
<feature type="transmembrane region" description="Helical" evidence="1">
    <location>
        <begin position="56"/>
        <end position="73"/>
    </location>
</feature>
<keyword evidence="1" id="KW-0472">Membrane</keyword>
<dbReference type="InterPro" id="IPR019253">
    <property type="entry name" value="DUF2244_TM"/>
</dbReference>
<comment type="caution">
    <text evidence="2">The sequence shown here is derived from an EMBL/GenBank/DDBJ whole genome shotgun (WGS) entry which is preliminary data.</text>
</comment>
<dbReference type="Pfam" id="PF10003">
    <property type="entry name" value="DUF2244"/>
    <property type="match status" value="1"/>
</dbReference>
<evidence type="ECO:0000313" key="2">
    <source>
        <dbReference type="EMBL" id="SIQ94334.1"/>
    </source>
</evidence>
<keyword evidence="1" id="KW-1133">Transmembrane helix</keyword>
<keyword evidence="1" id="KW-0812">Transmembrane</keyword>
<reference evidence="2 3" key="1">
    <citation type="submission" date="2017-01" db="EMBL/GenBank/DDBJ databases">
        <authorList>
            <person name="Varghese N."/>
            <person name="Submissions S."/>
        </authorList>
    </citation>
    <scope>NUCLEOTIDE SEQUENCE [LARGE SCALE GENOMIC DNA]</scope>
    <source>
        <strain evidence="2 3">ATCC 35905</strain>
    </source>
</reference>
<name>A0A8G2CL62_ACIRU</name>
<evidence type="ECO:0000313" key="3">
    <source>
        <dbReference type="Proteomes" id="UP000186308"/>
    </source>
</evidence>
<organism evidence="2 3">
    <name type="scientific">Acidiphilium rubrum</name>
    <dbReference type="NCBI Taxonomy" id="526"/>
    <lineage>
        <taxon>Bacteria</taxon>
        <taxon>Pseudomonadati</taxon>
        <taxon>Pseudomonadota</taxon>
        <taxon>Alphaproteobacteria</taxon>
        <taxon>Acetobacterales</taxon>
        <taxon>Acidocellaceae</taxon>
        <taxon>Acidiphilium</taxon>
    </lineage>
</organism>
<protein>
    <submittedName>
        <fullName evidence="2">Uncharacterized membrane protein</fullName>
    </submittedName>
</protein>
<keyword evidence="3" id="KW-1185">Reference proteome</keyword>
<dbReference type="AlphaFoldDB" id="A0A8G2CL62"/>
<evidence type="ECO:0000256" key="1">
    <source>
        <dbReference type="SAM" id="Phobius"/>
    </source>
</evidence>
<feature type="transmembrane region" description="Helical" evidence="1">
    <location>
        <begin position="31"/>
        <end position="50"/>
    </location>
</feature>